<organism evidence="1 2">
    <name type="scientific">Seongchinamella unica</name>
    <dbReference type="NCBI Taxonomy" id="2547392"/>
    <lineage>
        <taxon>Bacteria</taxon>
        <taxon>Pseudomonadati</taxon>
        <taxon>Pseudomonadota</taxon>
        <taxon>Gammaproteobacteria</taxon>
        <taxon>Cellvibrionales</taxon>
        <taxon>Halieaceae</taxon>
        <taxon>Seongchinamella</taxon>
    </lineage>
</organism>
<accession>A0A4R5LWS5</accession>
<dbReference type="PANTHER" id="PTHR20974">
    <property type="entry name" value="UPF0585 PROTEIN CG18661"/>
    <property type="match status" value="1"/>
</dbReference>
<dbReference type="Pfam" id="PF06080">
    <property type="entry name" value="DUF938"/>
    <property type="match status" value="1"/>
</dbReference>
<evidence type="ECO:0000313" key="2">
    <source>
        <dbReference type="Proteomes" id="UP000295554"/>
    </source>
</evidence>
<dbReference type="OrthoDB" id="5563826at2"/>
<dbReference type="RefSeq" id="WP_133210449.1">
    <property type="nucleotide sequence ID" value="NZ_SMSE01000001.1"/>
</dbReference>
<reference evidence="1 2" key="1">
    <citation type="submission" date="2019-03" db="EMBL/GenBank/DDBJ databases">
        <title>Seongchinamella monodicae gen. nov., sp. nov., a novel member of the Gammaproteobacteria isolated from a tidal mudflat of beach.</title>
        <authorList>
            <person name="Yang H.G."/>
            <person name="Kang J.W."/>
            <person name="Lee S.D."/>
        </authorList>
    </citation>
    <scope>NUCLEOTIDE SEQUENCE [LARGE SCALE GENOMIC DNA]</scope>
    <source>
        <strain evidence="1 2">GH4-78</strain>
    </source>
</reference>
<name>A0A4R5LWS5_9GAMM</name>
<comment type="caution">
    <text evidence="1">The sequence shown here is derived from an EMBL/GenBank/DDBJ whole genome shotgun (WGS) entry which is preliminary data.</text>
</comment>
<keyword evidence="2" id="KW-1185">Reference proteome</keyword>
<evidence type="ECO:0000313" key="1">
    <source>
        <dbReference type="EMBL" id="TDG15718.1"/>
    </source>
</evidence>
<gene>
    <name evidence="1" type="ORF">E2F43_05700</name>
</gene>
<dbReference type="Gene3D" id="3.40.50.150">
    <property type="entry name" value="Vaccinia Virus protein VP39"/>
    <property type="match status" value="1"/>
</dbReference>
<dbReference type="EMBL" id="SMSE01000001">
    <property type="protein sequence ID" value="TDG15718.1"/>
    <property type="molecule type" value="Genomic_DNA"/>
</dbReference>
<protein>
    <submittedName>
        <fullName evidence="1">DUF938 domain-containing protein</fullName>
    </submittedName>
</protein>
<proteinExistence type="predicted"/>
<dbReference type="InterPro" id="IPR029063">
    <property type="entry name" value="SAM-dependent_MTases_sf"/>
</dbReference>
<dbReference type="Proteomes" id="UP000295554">
    <property type="component" value="Unassembled WGS sequence"/>
</dbReference>
<sequence>MERLPFSQACENNKGPILEVLRELFVDRLRVLEIGSGTGQHASWFAGHLPHLQWQPTEVQQHLAVLKPRCDAFSGANLLPPYALDVSQRPWPGAKIPDAVFTANSLHIMPWASVQDLFAELGERAGADTLLAIYGPFNYGGQYTSDSNARFDGWLAQQSPYSAIRDVEKVDALAAAAGFVPRSDVEMPANNRLLAWRKA</sequence>
<dbReference type="AlphaFoldDB" id="A0A4R5LWS5"/>
<dbReference type="PANTHER" id="PTHR20974:SF0">
    <property type="entry name" value="UPF0585 PROTEIN CG18661"/>
    <property type="match status" value="1"/>
</dbReference>
<dbReference type="SUPFAM" id="SSF53335">
    <property type="entry name" value="S-adenosyl-L-methionine-dependent methyltransferases"/>
    <property type="match status" value="1"/>
</dbReference>
<dbReference type="InterPro" id="IPR010342">
    <property type="entry name" value="DUF938"/>
</dbReference>